<dbReference type="InterPro" id="IPR056690">
    <property type="entry name" value="DUF7788"/>
</dbReference>
<protein>
    <recommendedName>
        <fullName evidence="1">DUF7788 domain-containing protein</fullName>
    </recommendedName>
</protein>
<feature type="domain" description="DUF7788" evidence="1">
    <location>
        <begin position="2"/>
        <end position="91"/>
    </location>
</feature>
<name>A0ABD1V0G3_9LAMI</name>
<dbReference type="PANTHER" id="PTHR31373:SF27">
    <property type="entry name" value="TROVE DOMAIN-CONTAINING PROTEIN"/>
    <property type="match status" value="1"/>
</dbReference>
<keyword evidence="3" id="KW-1185">Reference proteome</keyword>
<dbReference type="AlphaFoldDB" id="A0ABD1V0G3"/>
<proteinExistence type="predicted"/>
<evidence type="ECO:0000259" key="1">
    <source>
        <dbReference type="Pfam" id="PF25043"/>
    </source>
</evidence>
<dbReference type="Pfam" id="PF25043">
    <property type="entry name" value="DUF7788"/>
    <property type="match status" value="1"/>
</dbReference>
<evidence type="ECO:0000313" key="2">
    <source>
        <dbReference type="EMBL" id="KAL2530804.1"/>
    </source>
</evidence>
<dbReference type="Proteomes" id="UP001604277">
    <property type="component" value="Unassembled WGS sequence"/>
</dbReference>
<gene>
    <name evidence="2" type="ORF">Fot_23405</name>
</gene>
<reference evidence="3" key="1">
    <citation type="submission" date="2024-07" db="EMBL/GenBank/DDBJ databases">
        <title>Two chromosome-level genome assemblies of Korean endemic species Abeliophyllum distichum and Forsythia ovata (Oleaceae).</title>
        <authorList>
            <person name="Jang H."/>
        </authorList>
    </citation>
    <scope>NUCLEOTIDE SEQUENCE [LARGE SCALE GENOMIC DNA]</scope>
</reference>
<dbReference type="PANTHER" id="PTHR31373">
    <property type="entry name" value="OS06G0652100 PROTEIN"/>
    <property type="match status" value="1"/>
</dbReference>
<evidence type="ECO:0000313" key="3">
    <source>
        <dbReference type="Proteomes" id="UP001604277"/>
    </source>
</evidence>
<dbReference type="InterPro" id="IPR011205">
    <property type="entry name" value="UCP015417_vWA"/>
</dbReference>
<accession>A0ABD1V0G3</accession>
<organism evidence="2 3">
    <name type="scientific">Forsythia ovata</name>
    <dbReference type="NCBI Taxonomy" id="205694"/>
    <lineage>
        <taxon>Eukaryota</taxon>
        <taxon>Viridiplantae</taxon>
        <taxon>Streptophyta</taxon>
        <taxon>Embryophyta</taxon>
        <taxon>Tracheophyta</taxon>
        <taxon>Spermatophyta</taxon>
        <taxon>Magnoliopsida</taxon>
        <taxon>eudicotyledons</taxon>
        <taxon>Gunneridae</taxon>
        <taxon>Pentapetalae</taxon>
        <taxon>asterids</taxon>
        <taxon>lamiids</taxon>
        <taxon>Lamiales</taxon>
        <taxon>Oleaceae</taxon>
        <taxon>Forsythieae</taxon>
        <taxon>Forsythia</taxon>
    </lineage>
</organism>
<sequence length="103" mass="11453">MVIQRKFQEKGYTNVPDVVFWNLGYYSATHVLATQNGVALVSGFSNNLLTLFLKECGIIKLEDARNFAGEDVKTKLSTAEVNPEDIMEAAISGELCQNFVVYD</sequence>
<comment type="caution">
    <text evidence="2">The sequence shown here is derived from an EMBL/GenBank/DDBJ whole genome shotgun (WGS) entry which is preliminary data.</text>
</comment>
<dbReference type="EMBL" id="JBFOLJ010000006">
    <property type="protein sequence ID" value="KAL2530804.1"/>
    <property type="molecule type" value="Genomic_DNA"/>
</dbReference>